<dbReference type="Gene3D" id="3.90.230.10">
    <property type="entry name" value="Creatinase/methionine aminopeptidase superfamily"/>
    <property type="match status" value="1"/>
</dbReference>
<dbReference type="SUPFAM" id="SSF55920">
    <property type="entry name" value="Creatinase/aminopeptidase"/>
    <property type="match status" value="1"/>
</dbReference>
<dbReference type="InterPro" id="IPR036005">
    <property type="entry name" value="Creatinase/aminopeptidase-like"/>
</dbReference>
<feature type="domain" description="Creatinase N-terminal" evidence="4">
    <location>
        <begin position="4"/>
        <end position="119"/>
    </location>
</feature>
<protein>
    <submittedName>
        <fullName evidence="5">Aminopeptidase YpdF</fullName>
        <ecNumber evidence="5">3.4.11.-</ecNumber>
    </submittedName>
</protein>
<feature type="domain" description="Peptidase M24" evidence="3">
    <location>
        <begin position="133"/>
        <end position="333"/>
    </location>
</feature>
<dbReference type="InterPro" id="IPR029149">
    <property type="entry name" value="Creatin/AminoP/Spt16_N"/>
</dbReference>
<keyword evidence="2 5" id="KW-0378">Hydrolase</keyword>
<evidence type="ECO:0000256" key="1">
    <source>
        <dbReference type="ARBA" id="ARBA00022723"/>
    </source>
</evidence>
<gene>
    <name evidence="5" type="primary">ypdF_13</name>
    <name evidence="5" type="ORF">SDC9_106435</name>
</gene>
<dbReference type="InterPro" id="IPR050659">
    <property type="entry name" value="Peptidase_M24B"/>
</dbReference>
<evidence type="ECO:0000259" key="3">
    <source>
        <dbReference type="Pfam" id="PF00557"/>
    </source>
</evidence>
<dbReference type="InterPro" id="IPR000587">
    <property type="entry name" value="Creatinase_N"/>
</dbReference>
<dbReference type="GO" id="GO:0046872">
    <property type="term" value="F:metal ion binding"/>
    <property type="evidence" value="ECO:0007669"/>
    <property type="project" value="UniProtKB-KW"/>
</dbReference>
<name>A0A645B4R4_9ZZZZ</name>
<dbReference type="Gene3D" id="3.40.350.10">
    <property type="entry name" value="Creatinase/prolidase N-terminal domain"/>
    <property type="match status" value="1"/>
</dbReference>
<dbReference type="InterPro" id="IPR001131">
    <property type="entry name" value="Peptidase_M24B_aminopep-P_CS"/>
</dbReference>
<dbReference type="SUPFAM" id="SSF53092">
    <property type="entry name" value="Creatinase/prolidase N-terminal domain"/>
    <property type="match status" value="1"/>
</dbReference>
<accession>A0A645B4R4</accession>
<dbReference type="EMBL" id="VSSQ01017366">
    <property type="protein sequence ID" value="MPM59591.1"/>
    <property type="molecule type" value="Genomic_DNA"/>
</dbReference>
<dbReference type="GO" id="GO:0004177">
    <property type="term" value="F:aminopeptidase activity"/>
    <property type="evidence" value="ECO:0007669"/>
    <property type="project" value="UniProtKB-KW"/>
</dbReference>
<organism evidence="5">
    <name type="scientific">bioreactor metagenome</name>
    <dbReference type="NCBI Taxonomy" id="1076179"/>
    <lineage>
        <taxon>unclassified sequences</taxon>
        <taxon>metagenomes</taxon>
        <taxon>ecological metagenomes</taxon>
    </lineage>
</organism>
<dbReference type="CDD" id="cd01092">
    <property type="entry name" value="APP-like"/>
    <property type="match status" value="1"/>
</dbReference>
<dbReference type="PROSITE" id="PS00491">
    <property type="entry name" value="PROLINE_PEPTIDASE"/>
    <property type="match status" value="1"/>
</dbReference>
<dbReference type="InterPro" id="IPR001714">
    <property type="entry name" value="Pept_M24_MAP"/>
</dbReference>
<sequence>MMNRIDRLRHFLQERGLSGIFIKGLSSIRYFTGFSGDDSLIFIDNKQAVIITDSRYTLQAAAQAPECLVLEHTDGLWEAIRKLSFSVGKFAFDGECFSYNDFQCLSSQLSDSTLSSLSLVSLRSIKDEEELALIKKAVEISDKAFEFMLNNLHEGMRETEAAALLEYEMRRLGSEGVSFPTIVASGIRSALPHGIASSKVIERGDFVTFDFGAIYSGYHSDITRTLVIGGASSWQREIYELVSNAQMLGIKNAKAGITGTELDAVVRSYIISHGYGQYFGHGLGHGVGLDIHELPVASRRGKEKLETNMVVTVEPGIYIPGKGGVRIEDVIVIAPDGCNVLTKTSKRLFEIN</sequence>
<evidence type="ECO:0000313" key="5">
    <source>
        <dbReference type="EMBL" id="MPM59591.1"/>
    </source>
</evidence>
<keyword evidence="1" id="KW-0479">Metal-binding</keyword>
<keyword evidence="5" id="KW-0031">Aminopeptidase</keyword>
<evidence type="ECO:0000259" key="4">
    <source>
        <dbReference type="Pfam" id="PF01321"/>
    </source>
</evidence>
<dbReference type="EC" id="3.4.11.-" evidence="5"/>
<dbReference type="Pfam" id="PF01321">
    <property type="entry name" value="Creatinase_N"/>
    <property type="match status" value="1"/>
</dbReference>
<dbReference type="PANTHER" id="PTHR46112:SF3">
    <property type="entry name" value="AMINOPEPTIDASE YPDF"/>
    <property type="match status" value="1"/>
</dbReference>
<keyword evidence="5" id="KW-0645">Protease</keyword>
<dbReference type="AlphaFoldDB" id="A0A645B4R4"/>
<dbReference type="PANTHER" id="PTHR46112">
    <property type="entry name" value="AMINOPEPTIDASE"/>
    <property type="match status" value="1"/>
</dbReference>
<comment type="caution">
    <text evidence="5">The sequence shown here is derived from an EMBL/GenBank/DDBJ whole genome shotgun (WGS) entry which is preliminary data.</text>
</comment>
<reference evidence="5" key="1">
    <citation type="submission" date="2019-08" db="EMBL/GenBank/DDBJ databases">
        <authorList>
            <person name="Kucharzyk K."/>
            <person name="Murdoch R.W."/>
            <person name="Higgins S."/>
            <person name="Loffler F."/>
        </authorList>
    </citation>
    <scope>NUCLEOTIDE SEQUENCE</scope>
</reference>
<dbReference type="InterPro" id="IPR000994">
    <property type="entry name" value="Pept_M24"/>
</dbReference>
<dbReference type="Pfam" id="PF00557">
    <property type="entry name" value="Peptidase_M24"/>
    <property type="match status" value="1"/>
</dbReference>
<dbReference type="PRINTS" id="PR00599">
    <property type="entry name" value="MAPEPTIDASE"/>
</dbReference>
<evidence type="ECO:0000256" key="2">
    <source>
        <dbReference type="ARBA" id="ARBA00022801"/>
    </source>
</evidence>
<proteinExistence type="predicted"/>